<feature type="transmembrane region" description="Helical" evidence="6">
    <location>
        <begin position="39"/>
        <end position="67"/>
    </location>
</feature>
<feature type="transmembrane region" description="Helical" evidence="6">
    <location>
        <begin position="79"/>
        <end position="97"/>
    </location>
</feature>
<feature type="transmembrane region" description="Helical" evidence="6">
    <location>
        <begin position="167"/>
        <end position="190"/>
    </location>
</feature>
<dbReference type="Gene3D" id="1.20.1250.20">
    <property type="entry name" value="MFS general substrate transporter like domains"/>
    <property type="match status" value="1"/>
</dbReference>
<evidence type="ECO:0000256" key="5">
    <source>
        <dbReference type="ARBA" id="ARBA00023136"/>
    </source>
</evidence>
<organism evidence="8 9">
    <name type="scientific">Lojkania enalia</name>
    <dbReference type="NCBI Taxonomy" id="147567"/>
    <lineage>
        <taxon>Eukaryota</taxon>
        <taxon>Fungi</taxon>
        <taxon>Dikarya</taxon>
        <taxon>Ascomycota</taxon>
        <taxon>Pezizomycotina</taxon>
        <taxon>Dothideomycetes</taxon>
        <taxon>Pleosporomycetidae</taxon>
        <taxon>Pleosporales</taxon>
        <taxon>Pleosporales incertae sedis</taxon>
        <taxon>Lojkania</taxon>
    </lineage>
</organism>
<name>A0A9P4K2R8_9PLEO</name>
<dbReference type="PROSITE" id="PS50850">
    <property type="entry name" value="MFS"/>
    <property type="match status" value="1"/>
</dbReference>
<keyword evidence="3 6" id="KW-0812">Transmembrane</keyword>
<dbReference type="PANTHER" id="PTHR23501">
    <property type="entry name" value="MAJOR FACILITATOR SUPERFAMILY"/>
    <property type="match status" value="1"/>
</dbReference>
<proteinExistence type="predicted"/>
<evidence type="ECO:0000259" key="7">
    <source>
        <dbReference type="PROSITE" id="PS50850"/>
    </source>
</evidence>
<feature type="transmembrane region" description="Helical" evidence="6">
    <location>
        <begin position="374"/>
        <end position="392"/>
    </location>
</feature>
<keyword evidence="4 6" id="KW-1133">Transmembrane helix</keyword>
<comment type="caution">
    <text evidence="8">The sequence shown here is derived from an EMBL/GenBank/DDBJ whole genome shotgun (WGS) entry which is preliminary data.</text>
</comment>
<dbReference type="InterPro" id="IPR011701">
    <property type="entry name" value="MFS"/>
</dbReference>
<dbReference type="InterPro" id="IPR036259">
    <property type="entry name" value="MFS_trans_sf"/>
</dbReference>
<dbReference type="Pfam" id="PF07690">
    <property type="entry name" value="MFS_1"/>
    <property type="match status" value="1"/>
</dbReference>
<keyword evidence="5 6" id="KW-0472">Membrane</keyword>
<feature type="transmembrane region" description="Helical" evidence="6">
    <location>
        <begin position="239"/>
        <end position="258"/>
    </location>
</feature>
<feature type="transmembrane region" description="Helical" evidence="6">
    <location>
        <begin position="404"/>
        <end position="425"/>
    </location>
</feature>
<feature type="transmembrane region" description="Helical" evidence="6">
    <location>
        <begin position="437"/>
        <end position="458"/>
    </location>
</feature>
<comment type="subcellular location">
    <subcellularLocation>
        <location evidence="1">Membrane</location>
        <topology evidence="1">Multi-pass membrane protein</topology>
    </subcellularLocation>
</comment>
<feature type="transmembrane region" description="Helical" evidence="6">
    <location>
        <begin position="103"/>
        <end position="126"/>
    </location>
</feature>
<evidence type="ECO:0000256" key="3">
    <source>
        <dbReference type="ARBA" id="ARBA00022692"/>
    </source>
</evidence>
<evidence type="ECO:0000256" key="2">
    <source>
        <dbReference type="ARBA" id="ARBA00022448"/>
    </source>
</evidence>
<dbReference type="PRINTS" id="PR01036">
    <property type="entry name" value="TCRTETB"/>
</dbReference>
<dbReference type="OrthoDB" id="10021397at2759"/>
<dbReference type="Proteomes" id="UP000800093">
    <property type="component" value="Unassembled WGS sequence"/>
</dbReference>
<accession>A0A9P4K2R8</accession>
<dbReference type="CDD" id="cd17502">
    <property type="entry name" value="MFS_Azr1_MDR_like"/>
    <property type="match status" value="1"/>
</dbReference>
<keyword evidence="9" id="KW-1185">Reference proteome</keyword>
<dbReference type="SUPFAM" id="SSF103473">
    <property type="entry name" value="MFS general substrate transporter"/>
    <property type="match status" value="1"/>
</dbReference>
<feature type="domain" description="Major facilitator superfamily (MFS) profile" evidence="7">
    <location>
        <begin position="44"/>
        <end position="509"/>
    </location>
</feature>
<dbReference type="Gene3D" id="1.20.1720.10">
    <property type="entry name" value="Multidrug resistance protein D"/>
    <property type="match status" value="1"/>
</dbReference>
<dbReference type="EMBL" id="ML986698">
    <property type="protein sequence ID" value="KAF2259788.1"/>
    <property type="molecule type" value="Genomic_DNA"/>
</dbReference>
<sequence>MDPTAASKDDFSLSSREIGLKTEIHAESPKDEAQYPGGLALSLIMVALLLSMFLVALDMTIVATAIPRITDDFNRLDQVGWYGSGFFLTVATFQASWGKAYKYFPLKIAFFTSVIIFEVGSLICALAKDSPMLIVGRAIQGVGGAGIIGGCYVIIAFIVPLQKAPSYIGLLGAVFSLASVAGPLLGGVFTDKVSWRWCFYINLPIGGLALFLLAIFFHTPAAAKPAPATWVEVFLQMDPLGIVLILASLVCYMLALEWAGVHKGWSSADVVGTLVGWIVLTICFVISQLYQGERSMIVPAQLKRRLVWSGSFFIFFLNAANFLMIYYLPIYFQAIQGASPSSSGVRNLPYILASSLCTVAQGHLIRLFPHPHPFMVGGAVVFTVGAGLLYTLDIGSSTGKYVGYQILVGAGIGTAIQVPVISAQAKTPPADLSTATSIILFFQLISGALSVSAAQAIFTNRLIASIPKYMADIDPHSLIQLGATNLRQHFAGSQLLGVLHAYMDGLRASWALGIGLAGIAVLACALFPRGRLSPKPAK</sequence>
<reference evidence="9" key="1">
    <citation type="journal article" date="2020" name="Stud. Mycol.">
        <title>101 Dothideomycetes genomes: A test case for predicting lifestyles and emergence of pathogens.</title>
        <authorList>
            <person name="Haridas S."/>
            <person name="Albert R."/>
            <person name="Binder M."/>
            <person name="Bloem J."/>
            <person name="LaButti K."/>
            <person name="Salamov A."/>
            <person name="Andreopoulos B."/>
            <person name="Baker S."/>
            <person name="Barry K."/>
            <person name="Bills G."/>
            <person name="Bluhm B."/>
            <person name="Cannon C."/>
            <person name="Castanera R."/>
            <person name="Culley D."/>
            <person name="Daum C."/>
            <person name="Ezra D."/>
            <person name="Gonzalez J."/>
            <person name="Henrissat B."/>
            <person name="Kuo A."/>
            <person name="Liang C."/>
            <person name="Lipzen A."/>
            <person name="Lutzoni F."/>
            <person name="Magnuson J."/>
            <person name="Mondo S."/>
            <person name="Nolan M."/>
            <person name="Ohm R."/>
            <person name="Pangilinan J."/>
            <person name="Park H.-J."/>
            <person name="Ramirez L."/>
            <person name="Alfaro M."/>
            <person name="Sun H."/>
            <person name="Tritt A."/>
            <person name="Yoshinaga Y."/>
            <person name="Zwiers L.-H."/>
            <person name="Turgeon B."/>
            <person name="Goodwin S."/>
            <person name="Spatafora J."/>
            <person name="Crous P."/>
            <person name="Grigoriev I."/>
        </authorList>
    </citation>
    <scope>NUCLEOTIDE SEQUENCE [LARGE SCALE GENOMIC DNA]</scope>
    <source>
        <strain evidence="9">CBS 304.66</strain>
    </source>
</reference>
<evidence type="ECO:0000256" key="1">
    <source>
        <dbReference type="ARBA" id="ARBA00004141"/>
    </source>
</evidence>
<feature type="transmembrane region" description="Helical" evidence="6">
    <location>
        <begin position="138"/>
        <end position="161"/>
    </location>
</feature>
<feature type="transmembrane region" description="Helical" evidence="6">
    <location>
        <begin position="270"/>
        <end position="290"/>
    </location>
</feature>
<protein>
    <submittedName>
        <fullName evidence="8">MFS general substrate transporter</fullName>
    </submittedName>
</protein>
<dbReference type="GO" id="GO:0022857">
    <property type="term" value="F:transmembrane transporter activity"/>
    <property type="evidence" value="ECO:0007669"/>
    <property type="project" value="InterPro"/>
</dbReference>
<keyword evidence="2" id="KW-0813">Transport</keyword>
<dbReference type="GO" id="GO:0005886">
    <property type="term" value="C:plasma membrane"/>
    <property type="evidence" value="ECO:0007669"/>
    <property type="project" value="TreeGrafter"/>
</dbReference>
<feature type="transmembrane region" description="Helical" evidence="6">
    <location>
        <begin position="510"/>
        <end position="528"/>
    </location>
</feature>
<evidence type="ECO:0000313" key="8">
    <source>
        <dbReference type="EMBL" id="KAF2259788.1"/>
    </source>
</evidence>
<evidence type="ECO:0000313" key="9">
    <source>
        <dbReference type="Proteomes" id="UP000800093"/>
    </source>
</evidence>
<gene>
    <name evidence="8" type="ORF">CC78DRAFT_524257</name>
</gene>
<feature type="transmembrane region" description="Helical" evidence="6">
    <location>
        <begin position="310"/>
        <end position="328"/>
    </location>
</feature>
<feature type="transmembrane region" description="Helical" evidence="6">
    <location>
        <begin position="197"/>
        <end position="219"/>
    </location>
</feature>
<evidence type="ECO:0000256" key="6">
    <source>
        <dbReference type="SAM" id="Phobius"/>
    </source>
</evidence>
<dbReference type="PANTHER" id="PTHR23501:SF177">
    <property type="entry name" value="MAJOR FACILITATOR SUPERFAMILY (MFS) PROFILE DOMAIN-CONTAINING PROTEIN-RELATED"/>
    <property type="match status" value="1"/>
</dbReference>
<dbReference type="AlphaFoldDB" id="A0A9P4K2R8"/>
<dbReference type="FunFam" id="1.20.1250.20:FF:000196">
    <property type="entry name" value="MFS toxin efflux pump (AflT)"/>
    <property type="match status" value="1"/>
</dbReference>
<dbReference type="InterPro" id="IPR020846">
    <property type="entry name" value="MFS_dom"/>
</dbReference>
<dbReference type="FunFam" id="1.20.1720.10:FF:000012">
    <property type="entry name" value="MFS toxin efflux pump (AflT)"/>
    <property type="match status" value="1"/>
</dbReference>
<evidence type="ECO:0000256" key="4">
    <source>
        <dbReference type="ARBA" id="ARBA00022989"/>
    </source>
</evidence>